<dbReference type="InParanoid" id="A0A672YHG3"/>
<evidence type="ECO:0000256" key="4">
    <source>
        <dbReference type="SAM" id="Phobius"/>
    </source>
</evidence>
<dbReference type="Pfam" id="PF22705">
    <property type="entry name" value="C2-set_3"/>
    <property type="match status" value="1"/>
</dbReference>
<evidence type="ECO:0000313" key="6">
    <source>
        <dbReference type="Ensembl" id="ENSSORP00005003993.1"/>
    </source>
</evidence>
<evidence type="ECO:0000313" key="7">
    <source>
        <dbReference type="Proteomes" id="UP000472271"/>
    </source>
</evidence>
<dbReference type="PROSITE" id="PS50835">
    <property type="entry name" value="IG_LIKE"/>
    <property type="match status" value="1"/>
</dbReference>
<dbReference type="InterPro" id="IPR013783">
    <property type="entry name" value="Ig-like_fold"/>
</dbReference>
<dbReference type="InterPro" id="IPR053896">
    <property type="entry name" value="BTN3A2-like_Ig-C"/>
</dbReference>
<name>A0A672YHG3_9TELE</name>
<dbReference type="InterPro" id="IPR003599">
    <property type="entry name" value="Ig_sub"/>
</dbReference>
<feature type="transmembrane region" description="Helical" evidence="4">
    <location>
        <begin position="228"/>
        <end position="248"/>
    </location>
</feature>
<evidence type="ECO:0000256" key="1">
    <source>
        <dbReference type="ARBA" id="ARBA00004370"/>
    </source>
</evidence>
<dbReference type="InterPro" id="IPR036179">
    <property type="entry name" value="Ig-like_dom_sf"/>
</dbReference>
<proteinExistence type="predicted"/>
<comment type="subcellular location">
    <subcellularLocation>
        <location evidence="1">Membrane</location>
    </subcellularLocation>
</comment>
<dbReference type="AlphaFoldDB" id="A0A672YHG3"/>
<sequence>MKEGRKEGGREDGRKDGWMDKMPGLLIFSVLNVITSSIPYLCVEPLNLTKLRGSDAQFNATVQGSWKIMTWNVHGLLVLTVGFGGDVTSSSAQYSASFCRVDNSCVEFTIHNVSRSDSGPVVCTVQGDYGSRTAQLHVQGRTFNSRPFTEQGLDLHVECETSAWFPTPTISWTRNGQTVNSSLINTTSLASGDSFNSTSVLKFQAVTNTTVTCLVTIPTLTNPESSSVHLVVGKVLFFFFFFIGLFFFSPSKFYYYNAIYKKDQQQSTYVDMLNSGVSFLTGVWDKKTITNVII</sequence>
<dbReference type="PANTHER" id="PTHR44991:SF1">
    <property type="entry name" value="IMMUNOGLOBULIN SUPERFAMILY MEMBER 5"/>
    <property type="match status" value="1"/>
</dbReference>
<keyword evidence="2 4" id="KW-0472">Membrane</keyword>
<reference evidence="6" key="1">
    <citation type="submission" date="2019-06" db="EMBL/GenBank/DDBJ databases">
        <authorList>
            <consortium name="Wellcome Sanger Institute Data Sharing"/>
        </authorList>
    </citation>
    <scope>NUCLEOTIDE SEQUENCE [LARGE SCALE GENOMIC DNA]</scope>
</reference>
<accession>A0A672YHG3</accession>
<evidence type="ECO:0000256" key="3">
    <source>
        <dbReference type="ARBA" id="ARBA00023319"/>
    </source>
</evidence>
<feature type="domain" description="Ig-like" evidence="5">
    <location>
        <begin position="120"/>
        <end position="229"/>
    </location>
</feature>
<dbReference type="Gene3D" id="2.60.40.10">
    <property type="entry name" value="Immunoglobulins"/>
    <property type="match status" value="2"/>
</dbReference>
<dbReference type="SMART" id="SM00409">
    <property type="entry name" value="IG"/>
    <property type="match status" value="1"/>
</dbReference>
<dbReference type="InterPro" id="IPR007110">
    <property type="entry name" value="Ig-like_dom"/>
</dbReference>
<evidence type="ECO:0000256" key="2">
    <source>
        <dbReference type="ARBA" id="ARBA00023136"/>
    </source>
</evidence>
<feature type="transmembrane region" description="Helical" evidence="4">
    <location>
        <begin position="21"/>
        <end position="41"/>
    </location>
</feature>
<reference evidence="6" key="2">
    <citation type="submission" date="2025-08" db="UniProtKB">
        <authorList>
            <consortium name="Ensembl"/>
        </authorList>
    </citation>
    <scope>IDENTIFICATION</scope>
</reference>
<organism evidence="6 7">
    <name type="scientific">Sphaeramia orbicularis</name>
    <name type="common">orbiculate cardinalfish</name>
    <dbReference type="NCBI Taxonomy" id="375764"/>
    <lineage>
        <taxon>Eukaryota</taxon>
        <taxon>Metazoa</taxon>
        <taxon>Chordata</taxon>
        <taxon>Craniata</taxon>
        <taxon>Vertebrata</taxon>
        <taxon>Euteleostomi</taxon>
        <taxon>Actinopterygii</taxon>
        <taxon>Neopterygii</taxon>
        <taxon>Teleostei</taxon>
        <taxon>Neoteleostei</taxon>
        <taxon>Acanthomorphata</taxon>
        <taxon>Gobiaria</taxon>
        <taxon>Kurtiformes</taxon>
        <taxon>Apogonoidei</taxon>
        <taxon>Apogonidae</taxon>
        <taxon>Apogoninae</taxon>
        <taxon>Sphaeramia</taxon>
    </lineage>
</organism>
<reference evidence="6" key="3">
    <citation type="submission" date="2025-09" db="UniProtKB">
        <authorList>
            <consortium name="Ensembl"/>
        </authorList>
    </citation>
    <scope>IDENTIFICATION</scope>
</reference>
<keyword evidence="4" id="KW-1133">Transmembrane helix</keyword>
<dbReference type="Proteomes" id="UP000472271">
    <property type="component" value="Chromosome 14"/>
</dbReference>
<keyword evidence="4" id="KW-0812">Transmembrane</keyword>
<keyword evidence="7" id="KW-1185">Reference proteome</keyword>
<dbReference type="SUPFAM" id="SSF48726">
    <property type="entry name" value="Immunoglobulin"/>
    <property type="match status" value="2"/>
</dbReference>
<dbReference type="Ensembl" id="ENSSORT00005004111.1">
    <property type="protein sequence ID" value="ENSSORP00005003993.1"/>
    <property type="gene ID" value="ENSSORG00005002435.1"/>
</dbReference>
<keyword evidence="3" id="KW-0393">Immunoglobulin domain</keyword>
<dbReference type="PANTHER" id="PTHR44991">
    <property type="entry name" value="IMMUNOGLOBULIN SUPERFAMILY MEMBER 5"/>
    <property type="match status" value="1"/>
</dbReference>
<dbReference type="GO" id="GO:0016020">
    <property type="term" value="C:membrane"/>
    <property type="evidence" value="ECO:0007669"/>
    <property type="project" value="UniProtKB-SubCell"/>
</dbReference>
<protein>
    <submittedName>
        <fullName evidence="6">Immunoglobulin superfamily, member 5a</fullName>
    </submittedName>
</protein>
<evidence type="ECO:0000259" key="5">
    <source>
        <dbReference type="PROSITE" id="PS50835"/>
    </source>
</evidence>